<reference evidence="2" key="1">
    <citation type="submission" date="2016-10" db="EMBL/GenBank/DDBJ databases">
        <title>Sequence of Gallionella enrichment culture.</title>
        <authorList>
            <person name="Poehlein A."/>
            <person name="Muehling M."/>
            <person name="Daniel R."/>
        </authorList>
    </citation>
    <scope>NUCLEOTIDE SEQUENCE</scope>
</reference>
<feature type="domain" description="Oxidoreductase molybdopterin-binding" evidence="1">
    <location>
        <begin position="202"/>
        <end position="347"/>
    </location>
</feature>
<accession>A0A1J5PAS7</accession>
<evidence type="ECO:0000313" key="2">
    <source>
        <dbReference type="EMBL" id="OIQ64911.1"/>
    </source>
</evidence>
<dbReference type="GO" id="GO:0016491">
    <property type="term" value="F:oxidoreductase activity"/>
    <property type="evidence" value="ECO:0007669"/>
    <property type="project" value="UniProtKB-KW"/>
</dbReference>
<dbReference type="Pfam" id="PF20080">
    <property type="entry name" value="ALTTAQ_rpt"/>
    <property type="match status" value="2"/>
</dbReference>
<gene>
    <name evidence="2" type="primary">yedY_18</name>
    <name evidence="2" type="ORF">GALL_535360</name>
</gene>
<comment type="caution">
    <text evidence="2">The sequence shown here is derived from an EMBL/GenBank/DDBJ whole genome shotgun (WGS) entry which is preliminary data.</text>
</comment>
<dbReference type="InterPro" id="IPR000572">
    <property type="entry name" value="OxRdtase_Mopterin-bd_dom"/>
</dbReference>
<dbReference type="InterPro" id="IPR045395">
    <property type="entry name" value="ALTTAQ_rpt"/>
</dbReference>
<dbReference type="SUPFAM" id="SSF56524">
    <property type="entry name" value="Oxidoreductase molybdopterin-binding domain"/>
    <property type="match status" value="1"/>
</dbReference>
<protein>
    <submittedName>
        <fullName evidence="2">Sulfoxide reductase catalytic subunit YedY</fullName>
        <ecNumber evidence="2">1.8.-.-</ecNumber>
    </submittedName>
</protein>
<dbReference type="Gene3D" id="3.80.10.10">
    <property type="entry name" value="Ribonuclease Inhibitor"/>
    <property type="match status" value="1"/>
</dbReference>
<dbReference type="InterPro" id="IPR036374">
    <property type="entry name" value="OxRdtase_Mopterin-bd_sf"/>
</dbReference>
<organism evidence="2">
    <name type="scientific">mine drainage metagenome</name>
    <dbReference type="NCBI Taxonomy" id="410659"/>
    <lineage>
        <taxon>unclassified sequences</taxon>
        <taxon>metagenomes</taxon>
        <taxon>ecological metagenomes</taxon>
    </lineage>
</organism>
<evidence type="ECO:0000259" key="1">
    <source>
        <dbReference type="Pfam" id="PF00174"/>
    </source>
</evidence>
<sequence length="358" mass="38760">MAALGSVQMPGLSTAQINALSSAQMSAFSAAGLAALNADQVWAMGTSTISALSSTQMAAFKAVQVAALGTDQVQALSSTQISGLSTSALSGLNAQQIKALQTSDVAALTTRQVSALQIMQLATLDTDQIAALSSASLGALTLLTGCDVSNSFSAEEMLKKVSKFNDAVQAFMFNPDALAPSFPESAITKPFPFNAYYELDDAPEIDGKDWKFEVRGLVDNKKSWTLEELYKLPQVKQVTRHICVEGWSAIGSWTGTPLRDFLKLVGADTRAKYCWFQCADREGYNSPLDMRTAMHPQTPMTFKFGDELLPRAYGYPMKIRVPTKLGFKNPKYVTSMEVTNDYKGGYWEDQGYNSFSGS</sequence>
<name>A0A1J5PAS7_9ZZZZ</name>
<dbReference type="PANTHER" id="PTHR43032:SF2">
    <property type="entry name" value="BLL0505 PROTEIN"/>
    <property type="match status" value="1"/>
</dbReference>
<dbReference type="EMBL" id="MLJW01007741">
    <property type="protein sequence ID" value="OIQ64911.1"/>
    <property type="molecule type" value="Genomic_DNA"/>
</dbReference>
<keyword evidence="2" id="KW-0560">Oxidoreductase</keyword>
<dbReference type="EC" id="1.8.-.-" evidence="2"/>
<dbReference type="AlphaFoldDB" id="A0A1J5PAS7"/>
<dbReference type="Gene3D" id="3.90.420.10">
    <property type="entry name" value="Oxidoreductase, molybdopterin-binding domain"/>
    <property type="match status" value="1"/>
</dbReference>
<dbReference type="Pfam" id="PF00174">
    <property type="entry name" value="Oxidored_molyb"/>
    <property type="match status" value="1"/>
</dbReference>
<dbReference type="InterPro" id="IPR032675">
    <property type="entry name" value="LRR_dom_sf"/>
</dbReference>
<dbReference type="PANTHER" id="PTHR43032">
    <property type="entry name" value="PROTEIN-METHIONINE-SULFOXIDE REDUCTASE"/>
    <property type="match status" value="1"/>
</dbReference>
<proteinExistence type="predicted"/>